<keyword evidence="2" id="KW-1185">Reference proteome</keyword>
<comment type="caution">
    <text evidence="1">The sequence shown here is derived from an EMBL/GenBank/DDBJ whole genome shotgun (WGS) entry which is preliminary data.</text>
</comment>
<dbReference type="InterPro" id="IPR023164">
    <property type="entry name" value="YqgQ-like_sf"/>
</dbReference>
<dbReference type="SUPFAM" id="SSF158379">
    <property type="entry name" value="YqgQ-like"/>
    <property type="match status" value="1"/>
</dbReference>
<dbReference type="AlphaFoldDB" id="A0A419SEA5"/>
<dbReference type="Proteomes" id="UP000284219">
    <property type="component" value="Unassembled WGS sequence"/>
</dbReference>
<evidence type="ECO:0000313" key="1">
    <source>
        <dbReference type="EMBL" id="RKD21676.1"/>
    </source>
</evidence>
<dbReference type="EMBL" id="MCHY01000011">
    <property type="protein sequence ID" value="RKD21676.1"/>
    <property type="molecule type" value="Genomic_DNA"/>
</dbReference>
<dbReference type="Pfam" id="PF06014">
    <property type="entry name" value="YqgQ-like"/>
    <property type="match status" value="1"/>
</dbReference>
<proteinExistence type="predicted"/>
<protein>
    <recommendedName>
        <fullName evidence="3">Cytosolic protein</fullName>
    </recommendedName>
</protein>
<name>A0A419SEA5_9BACL</name>
<dbReference type="Gene3D" id="1.10.287.760">
    <property type="entry name" value="YqgQ-like"/>
    <property type="match status" value="1"/>
</dbReference>
<gene>
    <name evidence="1" type="ORF">BEP19_13640</name>
</gene>
<accession>A0A419SEA5</accession>
<dbReference type="RefSeq" id="WP_245983632.1">
    <property type="nucleotide sequence ID" value="NZ_MCHY01000011.1"/>
</dbReference>
<sequence>MERMSFLDVKDLLRTFGIFIYTGDAIADCELMEDELKELHQAGLIPDQDLYRFALLTIRKRISDIKQNRRFTR</sequence>
<dbReference type="InterPro" id="IPR009256">
    <property type="entry name" value="YqgQ-like"/>
</dbReference>
<evidence type="ECO:0000313" key="2">
    <source>
        <dbReference type="Proteomes" id="UP000284219"/>
    </source>
</evidence>
<evidence type="ECO:0008006" key="3">
    <source>
        <dbReference type="Google" id="ProtNLM"/>
    </source>
</evidence>
<reference evidence="1 2" key="1">
    <citation type="submission" date="2016-08" db="EMBL/GenBank/DDBJ databases">
        <title>Novel Firmicute Genomes.</title>
        <authorList>
            <person name="Poppleton D.I."/>
            <person name="Gribaldo S."/>
        </authorList>
    </citation>
    <scope>NUCLEOTIDE SEQUENCE [LARGE SCALE GENOMIC DNA]</scope>
    <source>
        <strain evidence="1 2">RAOx-1</strain>
    </source>
</reference>
<organism evidence="1 2">
    <name type="scientific">Ammoniphilus oxalaticus</name>
    <dbReference type="NCBI Taxonomy" id="66863"/>
    <lineage>
        <taxon>Bacteria</taxon>
        <taxon>Bacillati</taxon>
        <taxon>Bacillota</taxon>
        <taxon>Bacilli</taxon>
        <taxon>Bacillales</taxon>
        <taxon>Paenibacillaceae</taxon>
        <taxon>Aneurinibacillus group</taxon>
        <taxon>Ammoniphilus</taxon>
    </lineage>
</organism>